<dbReference type="Proteomes" id="UP001163321">
    <property type="component" value="Chromosome 3"/>
</dbReference>
<evidence type="ECO:0000313" key="1">
    <source>
        <dbReference type="EMBL" id="KAI9915983.1"/>
    </source>
</evidence>
<reference evidence="1 2" key="1">
    <citation type="journal article" date="2022" name="bioRxiv">
        <title>The genome of the oomycete Peronosclerospora sorghi, a cosmopolitan pathogen of maize and sorghum, is inflated with dispersed pseudogenes.</title>
        <authorList>
            <person name="Fletcher K."/>
            <person name="Martin F."/>
            <person name="Isakeit T."/>
            <person name="Cavanaugh K."/>
            <person name="Magill C."/>
            <person name="Michelmore R."/>
        </authorList>
    </citation>
    <scope>NUCLEOTIDE SEQUENCE [LARGE SCALE GENOMIC DNA]</scope>
    <source>
        <strain evidence="1">P6</strain>
    </source>
</reference>
<dbReference type="EMBL" id="CM047582">
    <property type="protein sequence ID" value="KAI9915983.1"/>
    <property type="molecule type" value="Genomic_DNA"/>
</dbReference>
<proteinExistence type="predicted"/>
<gene>
    <name evidence="1" type="ORF">PsorP6_008402</name>
</gene>
<name>A0ACC0WAY7_9STRA</name>
<sequence>MTGADEEMPRAKRLKLLRELKARKELGKAVVGDKSTDLSAAALKSSFEEPMEVKKDDPDGTHATREKADVLVHKVDQAQSEFVKTESDSDEELLNLAPKHANWDMERDIAPLLRKLERRTQHAVVELLREKLAADKDSDNEEEEEEEENEA</sequence>
<organism evidence="1 2">
    <name type="scientific">Peronosclerospora sorghi</name>
    <dbReference type="NCBI Taxonomy" id="230839"/>
    <lineage>
        <taxon>Eukaryota</taxon>
        <taxon>Sar</taxon>
        <taxon>Stramenopiles</taxon>
        <taxon>Oomycota</taxon>
        <taxon>Peronosporomycetes</taxon>
        <taxon>Peronosporales</taxon>
        <taxon>Peronosporaceae</taxon>
        <taxon>Peronosclerospora</taxon>
    </lineage>
</organism>
<accession>A0ACC0WAY7</accession>
<protein>
    <submittedName>
        <fullName evidence="1">Uncharacterized protein</fullName>
    </submittedName>
</protein>
<evidence type="ECO:0000313" key="2">
    <source>
        <dbReference type="Proteomes" id="UP001163321"/>
    </source>
</evidence>
<keyword evidence="2" id="KW-1185">Reference proteome</keyword>
<comment type="caution">
    <text evidence="1">The sequence shown here is derived from an EMBL/GenBank/DDBJ whole genome shotgun (WGS) entry which is preliminary data.</text>
</comment>